<accession>A0A4Q9LLY8</accession>
<sequence length="227" mass="26628">MSKVQKNSLKNVALNKEYLNNYRRQNTNENKYLFLIGEAPECIEHENDNCLRCLVETSVSRNENLPLTTISTLRIQMVSNNDRERIILKTLEGHSISSIASMYRINYQTVNSIVKRYGKTGLVFVEKRSGDMPSKSTLEIKECLPTYVNSECIKTLHELVEWVKSKFNVDVSTRTIYRALREFHYTLKHEHWCLTIEIHLQQLSLEKFATNFRELGVNNDEKTFLFR</sequence>
<dbReference type="Pfam" id="PF13518">
    <property type="entry name" value="HTH_28"/>
    <property type="match status" value="1"/>
</dbReference>
<protein>
    <recommendedName>
        <fullName evidence="1">Insertion element IS150 protein InsJ-like helix-turn-helix domain-containing protein</fullName>
    </recommendedName>
</protein>
<dbReference type="SUPFAM" id="SSF46689">
    <property type="entry name" value="Homeodomain-like"/>
    <property type="match status" value="1"/>
</dbReference>
<dbReference type="InterPro" id="IPR036388">
    <property type="entry name" value="WH-like_DNA-bd_sf"/>
</dbReference>
<dbReference type="InterPro" id="IPR055247">
    <property type="entry name" value="InsJ-like_HTH"/>
</dbReference>
<gene>
    <name evidence="2" type="ORF">CWI39_0217p0030</name>
</gene>
<proteinExistence type="predicted"/>
<dbReference type="EMBL" id="PIXR01000217">
    <property type="protein sequence ID" value="TBU08170.1"/>
    <property type="molecule type" value="Genomic_DNA"/>
</dbReference>
<dbReference type="AlphaFoldDB" id="A0A4Q9LLY8"/>
<organism evidence="2 3">
    <name type="scientific">Hamiltosporidium magnivora</name>
    <dbReference type="NCBI Taxonomy" id="148818"/>
    <lineage>
        <taxon>Eukaryota</taxon>
        <taxon>Fungi</taxon>
        <taxon>Fungi incertae sedis</taxon>
        <taxon>Microsporidia</taxon>
        <taxon>Dubosqiidae</taxon>
        <taxon>Hamiltosporidium</taxon>
    </lineage>
</organism>
<comment type="caution">
    <text evidence="2">The sequence shown here is derived from an EMBL/GenBank/DDBJ whole genome shotgun (WGS) entry which is preliminary data.</text>
</comment>
<evidence type="ECO:0000313" key="3">
    <source>
        <dbReference type="Proteomes" id="UP000293045"/>
    </source>
</evidence>
<dbReference type="VEuPathDB" id="MicrosporidiaDB:CWI36_0353p0030"/>
<name>A0A4Q9LLY8_9MICR</name>
<dbReference type="VEuPathDB" id="MicrosporidiaDB:CWI39_0217p0030"/>
<evidence type="ECO:0000313" key="2">
    <source>
        <dbReference type="EMBL" id="TBU08170.1"/>
    </source>
</evidence>
<dbReference type="InterPro" id="IPR009057">
    <property type="entry name" value="Homeodomain-like_sf"/>
</dbReference>
<evidence type="ECO:0000259" key="1">
    <source>
        <dbReference type="Pfam" id="PF13518"/>
    </source>
</evidence>
<reference evidence="2 3" key="1">
    <citation type="submission" date="2017-12" db="EMBL/GenBank/DDBJ databases">
        <authorList>
            <person name="Pombert J.-F."/>
            <person name="Haag K.L."/>
            <person name="Ebert D."/>
        </authorList>
    </citation>
    <scope>NUCLEOTIDE SEQUENCE [LARGE SCALE GENOMIC DNA]</scope>
    <source>
        <strain evidence="2">IL-BN-2</strain>
    </source>
</reference>
<dbReference type="Gene3D" id="1.10.10.10">
    <property type="entry name" value="Winged helix-like DNA-binding domain superfamily/Winged helix DNA-binding domain"/>
    <property type="match status" value="1"/>
</dbReference>
<dbReference type="Proteomes" id="UP000293045">
    <property type="component" value="Unassembled WGS sequence"/>
</dbReference>
<feature type="domain" description="Insertion element IS150 protein InsJ-like helix-turn-helix" evidence="1">
    <location>
        <begin position="83"/>
        <end position="130"/>
    </location>
</feature>